<organism evidence="2 3">
    <name type="scientific">Streptomyces viridochromogenes (strain DSM 40736 / JCM 4977 / BCRC 1201 / Tue 494)</name>
    <dbReference type="NCBI Taxonomy" id="591159"/>
    <lineage>
        <taxon>Bacteria</taxon>
        <taxon>Bacillati</taxon>
        <taxon>Actinomycetota</taxon>
        <taxon>Actinomycetes</taxon>
        <taxon>Kitasatosporales</taxon>
        <taxon>Streptomycetaceae</taxon>
        <taxon>Streptomyces</taxon>
    </lineage>
</organism>
<dbReference type="HOGENOM" id="CLU_2412044_0_0_11"/>
<dbReference type="Gene3D" id="1.10.260.40">
    <property type="entry name" value="lambda repressor-like DNA-binding domains"/>
    <property type="match status" value="1"/>
</dbReference>
<accession>D9X0C4</accession>
<feature type="domain" description="HTH cro/C1-type" evidence="1">
    <location>
        <begin position="11"/>
        <end position="60"/>
    </location>
</feature>
<dbReference type="InterPro" id="IPR001387">
    <property type="entry name" value="Cro/C1-type_HTH"/>
</dbReference>
<evidence type="ECO:0000259" key="1">
    <source>
        <dbReference type="PROSITE" id="PS50943"/>
    </source>
</evidence>
<name>D9X0C4_STRVT</name>
<proteinExistence type="predicted"/>
<protein>
    <submittedName>
        <fullName evidence="2">Predicted protein</fullName>
    </submittedName>
</protein>
<dbReference type="GO" id="GO:0003677">
    <property type="term" value="F:DNA binding"/>
    <property type="evidence" value="ECO:0007669"/>
    <property type="project" value="InterPro"/>
</dbReference>
<evidence type="ECO:0000313" key="2">
    <source>
        <dbReference type="EMBL" id="EFL35508.1"/>
    </source>
</evidence>
<reference evidence="3" key="1">
    <citation type="submission" date="2009-02" db="EMBL/GenBank/DDBJ databases">
        <title>Annotation of Streptomyces viridochromogenes strain DSM 40736.</title>
        <authorList>
            <consortium name="The Broad Institute Genome Sequencing Platform"/>
            <consortium name="Broad Institute Microbial Sequencing Center"/>
            <person name="Fischbach M."/>
            <person name="Godfrey P."/>
            <person name="Ward D."/>
            <person name="Young S."/>
            <person name="Zeng Q."/>
            <person name="Koehrsen M."/>
            <person name="Alvarado L."/>
            <person name="Berlin A.M."/>
            <person name="Bochicchio J."/>
            <person name="Borenstein D."/>
            <person name="Chapman S.B."/>
            <person name="Chen Z."/>
            <person name="Engels R."/>
            <person name="Freedman E."/>
            <person name="Gellesch M."/>
            <person name="Goldberg J."/>
            <person name="Griggs A."/>
            <person name="Gujja S."/>
            <person name="Heilman E.R."/>
            <person name="Heiman D.I."/>
            <person name="Hepburn T.A."/>
            <person name="Howarth C."/>
            <person name="Jen D."/>
            <person name="Larson L."/>
            <person name="Lewis B."/>
            <person name="Mehta T."/>
            <person name="Park D."/>
            <person name="Pearson M."/>
            <person name="Richards J."/>
            <person name="Roberts A."/>
            <person name="Saif S."/>
            <person name="Shea T.D."/>
            <person name="Shenoy N."/>
            <person name="Sisk P."/>
            <person name="Stolte C."/>
            <person name="Sykes S.N."/>
            <person name="Thomson T."/>
            <person name="Walk T."/>
            <person name="White J."/>
            <person name="Yandava C."/>
            <person name="Straight P."/>
            <person name="Clardy J."/>
            <person name="Hung D."/>
            <person name="Kolter R."/>
            <person name="Mekalanos J."/>
            <person name="Walker S."/>
            <person name="Walsh C.T."/>
            <person name="Wieland-Brown L.C."/>
            <person name="Haas B."/>
            <person name="Nusbaum C."/>
            <person name="Birren B."/>
        </authorList>
    </citation>
    <scope>NUCLEOTIDE SEQUENCE [LARGE SCALE GENOMIC DNA]</scope>
    <source>
        <strain evidence="3">DSM 40736 / JCM 4977 / BCRC 1201 / Tue 494</strain>
    </source>
</reference>
<gene>
    <name evidence="2" type="ORF">SSQG_06026</name>
</gene>
<dbReference type="SUPFAM" id="SSF47413">
    <property type="entry name" value="lambda repressor-like DNA-binding domains"/>
    <property type="match status" value="1"/>
</dbReference>
<dbReference type="AlphaFoldDB" id="D9X0C4"/>
<keyword evidence="3" id="KW-1185">Reference proteome</keyword>
<sequence length="92" mass="10291">MPTLGFNSDALRRLRRERGLSQPEFGRPLKTVCSWEQGWRVPPLPVIGEIADALGVKAKVGRWERTGTVENGRFTYTDAKGETKTTKFTVIG</sequence>
<evidence type="ECO:0000313" key="3">
    <source>
        <dbReference type="Proteomes" id="UP000004184"/>
    </source>
</evidence>
<dbReference type="PROSITE" id="PS50943">
    <property type="entry name" value="HTH_CROC1"/>
    <property type="match status" value="1"/>
</dbReference>
<dbReference type="Proteomes" id="UP000004184">
    <property type="component" value="Unassembled WGS sequence"/>
</dbReference>
<dbReference type="InterPro" id="IPR010982">
    <property type="entry name" value="Lambda_DNA-bd_dom_sf"/>
</dbReference>
<dbReference type="EMBL" id="GG657757">
    <property type="protein sequence ID" value="EFL35508.1"/>
    <property type="molecule type" value="Genomic_DNA"/>
</dbReference>
<dbReference type="STRING" id="591159.SSQG_06026"/>